<evidence type="ECO:0000256" key="7">
    <source>
        <dbReference type="ARBA" id="ARBA00024799"/>
    </source>
</evidence>
<comment type="subunit">
    <text evidence="2">Heterotrimer of A, B and C subunits.</text>
</comment>
<dbReference type="EMBL" id="UOGC01000109">
    <property type="protein sequence ID" value="VAX20686.1"/>
    <property type="molecule type" value="Genomic_DNA"/>
</dbReference>
<dbReference type="InterPro" id="IPR004413">
    <property type="entry name" value="GatB"/>
</dbReference>
<keyword evidence="4" id="KW-0547">Nucleotide-binding</keyword>
<dbReference type="InterPro" id="IPR006075">
    <property type="entry name" value="Asn/Gln-tRNA_Trfase_suB/E_cat"/>
</dbReference>
<sequence>MEYETVIGLEVHVQLSTQSKIFCSCSTQFGRDSNTGTCPICQGMPGVLPVLNKEVVERGIMVGLAMECEITHLSQFARKNYFYPDLPKGYQISQYDKPLCEHGQIMISLNGEEKRIGLTRIHIEEDAGKLIHGENLGDPDSSYVDLNRTGTPLLEIVSEPDLRSSEEAKLYLEKLKTILEYLDVSDCNMEEGSLRCDANISIRPKGSEKLGTRAEIKNMNSFRFLQKAIEFEVKRQIDVVEDGGQVVQETRLYNSDKDITVSMRSKEEAHDYRYFPDPDLTPVIVEKEWVEKTRAQLPELPDAKRLRFMKEYELPSYDAGVLTASRDVAGYFEAVAKNCKNRKTASNWIMGDVLRIVKEQNLAVQNIKVTPAMLSSMINLIETDVISGKIAKTVFEEMANTGKEPATIVEEKGLKQITDTSAIDAEVAKVIADNPKQVEQYKGGKTKVIGFFVGQVMRATKGKASPEMVNKLLKEKLDQ</sequence>
<accession>A0A3B1BQV2</accession>
<dbReference type="InterPro" id="IPR018027">
    <property type="entry name" value="Asn/Gln_amidotransferase"/>
</dbReference>
<gene>
    <name evidence="11" type="ORF">MNBD_NITROSPINAE01-1318</name>
</gene>
<dbReference type="PROSITE" id="PS01234">
    <property type="entry name" value="GATB"/>
    <property type="match status" value="1"/>
</dbReference>
<dbReference type="NCBIfam" id="NF004014">
    <property type="entry name" value="PRK05477.1-4"/>
    <property type="match status" value="1"/>
</dbReference>
<keyword evidence="5" id="KW-0067">ATP-binding</keyword>
<dbReference type="GO" id="GO:0050567">
    <property type="term" value="F:glutaminyl-tRNA synthase (glutamine-hydrolyzing) activity"/>
    <property type="evidence" value="ECO:0007669"/>
    <property type="project" value="UniProtKB-EC"/>
</dbReference>
<keyword evidence="3 11" id="KW-0436">Ligase</keyword>
<evidence type="ECO:0000256" key="5">
    <source>
        <dbReference type="ARBA" id="ARBA00022840"/>
    </source>
</evidence>
<dbReference type="GO" id="GO:0050566">
    <property type="term" value="F:asparaginyl-tRNA synthase (glutamine-hydrolyzing) activity"/>
    <property type="evidence" value="ECO:0007669"/>
    <property type="project" value="UniProtKB-EC"/>
</dbReference>
<dbReference type="Gene3D" id="1.10.10.410">
    <property type="match status" value="1"/>
</dbReference>
<dbReference type="AlphaFoldDB" id="A0A3B1BQV2"/>
<evidence type="ECO:0000259" key="10">
    <source>
        <dbReference type="SMART" id="SM00845"/>
    </source>
</evidence>
<dbReference type="InterPro" id="IPR023168">
    <property type="entry name" value="GatB_Yqey_C_2"/>
</dbReference>
<dbReference type="SUPFAM" id="SSF89095">
    <property type="entry name" value="GatB/YqeY motif"/>
    <property type="match status" value="1"/>
</dbReference>
<dbReference type="InterPro" id="IPR014746">
    <property type="entry name" value="Gln_synth/guanido_kin_cat_dom"/>
</dbReference>
<dbReference type="GO" id="GO:0006412">
    <property type="term" value="P:translation"/>
    <property type="evidence" value="ECO:0007669"/>
    <property type="project" value="UniProtKB-KW"/>
</dbReference>
<proteinExistence type="inferred from homology"/>
<feature type="domain" description="Asn/Gln amidotransferase" evidence="10">
    <location>
        <begin position="330"/>
        <end position="477"/>
    </location>
</feature>
<dbReference type="EC" id="6.3.5.6" evidence="11"/>
<dbReference type="Pfam" id="PF02637">
    <property type="entry name" value="GatB_Yqey"/>
    <property type="match status" value="1"/>
</dbReference>
<keyword evidence="11" id="KW-0808">Transferase</keyword>
<evidence type="ECO:0000256" key="4">
    <source>
        <dbReference type="ARBA" id="ARBA00022741"/>
    </source>
</evidence>
<evidence type="ECO:0000313" key="11">
    <source>
        <dbReference type="EMBL" id="VAX20686.1"/>
    </source>
</evidence>
<dbReference type="SMART" id="SM00845">
    <property type="entry name" value="GatB_Yqey"/>
    <property type="match status" value="1"/>
</dbReference>
<dbReference type="InterPro" id="IPR017959">
    <property type="entry name" value="Asn/Gln-tRNA_amidoTrfase_suB/E"/>
</dbReference>
<comment type="catalytic activity">
    <reaction evidence="9">
        <text>L-glutamyl-tRNA(Gln) + L-glutamine + ATP + H2O = L-glutaminyl-tRNA(Gln) + L-glutamate + ADP + phosphate + H(+)</text>
        <dbReference type="Rhea" id="RHEA:17521"/>
        <dbReference type="Rhea" id="RHEA-COMP:9681"/>
        <dbReference type="Rhea" id="RHEA-COMP:9684"/>
        <dbReference type="ChEBI" id="CHEBI:15377"/>
        <dbReference type="ChEBI" id="CHEBI:15378"/>
        <dbReference type="ChEBI" id="CHEBI:29985"/>
        <dbReference type="ChEBI" id="CHEBI:30616"/>
        <dbReference type="ChEBI" id="CHEBI:43474"/>
        <dbReference type="ChEBI" id="CHEBI:58359"/>
        <dbReference type="ChEBI" id="CHEBI:78520"/>
        <dbReference type="ChEBI" id="CHEBI:78521"/>
        <dbReference type="ChEBI" id="CHEBI:456216"/>
    </reaction>
</comment>
<dbReference type="InterPro" id="IPR042114">
    <property type="entry name" value="GatB_C_1"/>
</dbReference>
<comment type="function">
    <text evidence="7">Allows the formation of correctly charged Asn-tRNA(Asn) or Gln-tRNA(Gln) through the transamidation of misacylated Asp-tRNA(Asn) or Glu-tRNA(Gln) in organisms which lack either or both of asparaginyl-tRNA or glutaminyl-tRNA synthetases. The reaction takes place in the presence of glutamine and ATP through an activated phospho-Asp-tRNA(Asn) or phospho-Glu-tRNA(Gln).</text>
</comment>
<comment type="catalytic activity">
    <reaction evidence="8">
        <text>L-aspartyl-tRNA(Asn) + L-glutamine + ATP + H2O = L-asparaginyl-tRNA(Asn) + L-glutamate + ADP + phosphate + 2 H(+)</text>
        <dbReference type="Rhea" id="RHEA:14513"/>
        <dbReference type="Rhea" id="RHEA-COMP:9674"/>
        <dbReference type="Rhea" id="RHEA-COMP:9677"/>
        <dbReference type="ChEBI" id="CHEBI:15377"/>
        <dbReference type="ChEBI" id="CHEBI:15378"/>
        <dbReference type="ChEBI" id="CHEBI:29985"/>
        <dbReference type="ChEBI" id="CHEBI:30616"/>
        <dbReference type="ChEBI" id="CHEBI:43474"/>
        <dbReference type="ChEBI" id="CHEBI:58359"/>
        <dbReference type="ChEBI" id="CHEBI:78515"/>
        <dbReference type="ChEBI" id="CHEBI:78516"/>
        <dbReference type="ChEBI" id="CHEBI:456216"/>
    </reaction>
</comment>
<comment type="similarity">
    <text evidence="1">Belongs to the GatB/GatE family. GatB subfamily.</text>
</comment>
<dbReference type="PANTHER" id="PTHR11659">
    <property type="entry name" value="GLUTAMYL-TRNA GLN AMIDOTRANSFERASE SUBUNIT B MITOCHONDRIAL AND PROKARYOTIC PET112-RELATED"/>
    <property type="match status" value="1"/>
</dbReference>
<evidence type="ECO:0000256" key="8">
    <source>
        <dbReference type="ARBA" id="ARBA00047380"/>
    </source>
</evidence>
<dbReference type="InterPro" id="IPR017958">
    <property type="entry name" value="Gln-tRNA_amidoTrfase_suB_CS"/>
</dbReference>
<dbReference type="GO" id="GO:0005524">
    <property type="term" value="F:ATP binding"/>
    <property type="evidence" value="ECO:0007669"/>
    <property type="project" value="UniProtKB-KW"/>
</dbReference>
<protein>
    <submittedName>
        <fullName evidence="11">Aspartyl-tRNA(Asn) amidotransferase subunit B @ Glutamyl-tRNA(Gln) amidotransferase subunit B</fullName>
        <ecNumber evidence="11">6.3.5.6</ecNumber>
        <ecNumber evidence="11">6.3.5.7</ecNumber>
    </submittedName>
</protein>
<keyword evidence="6" id="KW-0648">Protein biosynthesis</keyword>
<dbReference type="FunFam" id="1.10.150.380:FF:000001">
    <property type="entry name" value="Aspartyl/glutamyl-tRNA(Asn/Gln) amidotransferase subunit B"/>
    <property type="match status" value="1"/>
</dbReference>
<dbReference type="NCBIfam" id="NF004015">
    <property type="entry name" value="PRK05477.1-5"/>
    <property type="match status" value="1"/>
</dbReference>
<dbReference type="EC" id="6.3.5.7" evidence="11"/>
<reference evidence="11" key="1">
    <citation type="submission" date="2018-06" db="EMBL/GenBank/DDBJ databases">
        <authorList>
            <person name="Zhirakovskaya E."/>
        </authorList>
    </citation>
    <scope>NUCLEOTIDE SEQUENCE</scope>
</reference>
<organism evidence="11">
    <name type="scientific">hydrothermal vent metagenome</name>
    <dbReference type="NCBI Taxonomy" id="652676"/>
    <lineage>
        <taxon>unclassified sequences</taxon>
        <taxon>metagenomes</taxon>
        <taxon>ecological metagenomes</taxon>
    </lineage>
</organism>
<evidence type="ECO:0000256" key="3">
    <source>
        <dbReference type="ARBA" id="ARBA00022598"/>
    </source>
</evidence>
<dbReference type="FunFam" id="1.10.10.410:FF:000001">
    <property type="entry name" value="Aspartyl/glutamyl-tRNA(Asn/Gln) amidotransferase subunit B"/>
    <property type="match status" value="1"/>
</dbReference>
<dbReference type="HAMAP" id="MF_00121">
    <property type="entry name" value="GatB"/>
    <property type="match status" value="1"/>
</dbReference>
<dbReference type="NCBIfam" id="TIGR00133">
    <property type="entry name" value="gatB"/>
    <property type="match status" value="1"/>
</dbReference>
<evidence type="ECO:0000256" key="1">
    <source>
        <dbReference type="ARBA" id="ARBA00005306"/>
    </source>
</evidence>
<dbReference type="PANTHER" id="PTHR11659:SF0">
    <property type="entry name" value="GLUTAMYL-TRNA(GLN) AMIDOTRANSFERASE SUBUNIT B, MITOCHONDRIAL"/>
    <property type="match status" value="1"/>
</dbReference>
<dbReference type="Pfam" id="PF02934">
    <property type="entry name" value="GatB_N"/>
    <property type="match status" value="1"/>
</dbReference>
<dbReference type="GO" id="GO:0070681">
    <property type="term" value="P:glutaminyl-tRNAGln biosynthesis via transamidation"/>
    <property type="evidence" value="ECO:0007669"/>
    <property type="project" value="TreeGrafter"/>
</dbReference>
<dbReference type="SUPFAM" id="SSF55931">
    <property type="entry name" value="Glutamine synthetase/guanido kinase"/>
    <property type="match status" value="1"/>
</dbReference>
<dbReference type="GO" id="GO:0016740">
    <property type="term" value="F:transferase activity"/>
    <property type="evidence" value="ECO:0007669"/>
    <property type="project" value="UniProtKB-KW"/>
</dbReference>
<evidence type="ECO:0000256" key="2">
    <source>
        <dbReference type="ARBA" id="ARBA00011123"/>
    </source>
</evidence>
<evidence type="ECO:0000256" key="9">
    <source>
        <dbReference type="ARBA" id="ARBA00047913"/>
    </source>
</evidence>
<dbReference type="Gene3D" id="1.10.150.380">
    <property type="entry name" value="GatB domain, N-terminal subdomain"/>
    <property type="match status" value="1"/>
</dbReference>
<dbReference type="NCBIfam" id="NF004012">
    <property type="entry name" value="PRK05477.1-2"/>
    <property type="match status" value="1"/>
</dbReference>
<name>A0A3B1BQV2_9ZZZZ</name>
<dbReference type="InterPro" id="IPR003789">
    <property type="entry name" value="Asn/Gln_tRNA_amidoTrase-B-like"/>
</dbReference>
<evidence type="ECO:0000256" key="6">
    <source>
        <dbReference type="ARBA" id="ARBA00022917"/>
    </source>
</evidence>